<protein>
    <submittedName>
        <fullName evidence="1">Uncharacterized protein</fullName>
    </submittedName>
</protein>
<dbReference type="AlphaFoldDB" id="A0A0F9V383"/>
<dbReference type="EMBL" id="LAZR01000051">
    <property type="protein sequence ID" value="KKN98434.1"/>
    <property type="molecule type" value="Genomic_DNA"/>
</dbReference>
<organism evidence="1">
    <name type="scientific">marine sediment metagenome</name>
    <dbReference type="NCBI Taxonomy" id="412755"/>
    <lineage>
        <taxon>unclassified sequences</taxon>
        <taxon>metagenomes</taxon>
        <taxon>ecological metagenomes</taxon>
    </lineage>
</organism>
<reference evidence="1" key="1">
    <citation type="journal article" date="2015" name="Nature">
        <title>Complex archaea that bridge the gap between prokaryotes and eukaryotes.</title>
        <authorList>
            <person name="Spang A."/>
            <person name="Saw J.H."/>
            <person name="Jorgensen S.L."/>
            <person name="Zaremba-Niedzwiedzka K."/>
            <person name="Martijn J."/>
            <person name="Lind A.E."/>
            <person name="van Eijk R."/>
            <person name="Schleper C."/>
            <person name="Guy L."/>
            <person name="Ettema T.J."/>
        </authorList>
    </citation>
    <scope>NUCLEOTIDE SEQUENCE</scope>
</reference>
<name>A0A0F9V383_9ZZZZ</name>
<accession>A0A0F9V383</accession>
<proteinExistence type="predicted"/>
<sequence>MTDEQKAAYVVAASVEAFAEIQGMITTNKEREADGKALAYDEEAFSKIAYKHGIDNNSMIILFHGH</sequence>
<comment type="caution">
    <text evidence="1">The sequence shown here is derived from an EMBL/GenBank/DDBJ whole genome shotgun (WGS) entry which is preliminary data.</text>
</comment>
<gene>
    <name evidence="1" type="ORF">LCGC14_0145280</name>
</gene>
<evidence type="ECO:0000313" key="1">
    <source>
        <dbReference type="EMBL" id="KKN98434.1"/>
    </source>
</evidence>